<feature type="non-terminal residue" evidence="2">
    <location>
        <position position="924"/>
    </location>
</feature>
<feature type="compositionally biased region" description="Polar residues" evidence="1">
    <location>
        <begin position="366"/>
        <end position="379"/>
    </location>
</feature>
<feature type="region of interest" description="Disordered" evidence="1">
    <location>
        <begin position="420"/>
        <end position="446"/>
    </location>
</feature>
<feature type="region of interest" description="Disordered" evidence="1">
    <location>
        <begin position="771"/>
        <end position="815"/>
    </location>
</feature>
<accession>A0A7R9Q5V0</accession>
<feature type="region of interest" description="Disordered" evidence="1">
    <location>
        <begin position="37"/>
        <end position="64"/>
    </location>
</feature>
<sequence>MMSAPSIICANFAQNAWKKDLCSNCFKSEVEHNDWLAQTPNPSATAPAVDPQPHHQPNHNHLNATNEVNHDQKQHQNITAQQIQRQKSVANINNSNHIHQNQRNSGLATDQVVNNSSSGSASVATSAAQQQPTTTTNGTRRMPSTGILKCNRIDEEVIQFRPKKNKCLVFKEGDPQVIRAEDTSYEDYSSDDEDDDDDQSDHDYEDDTLYTSDDKELRELTHKNTLFNANYNNFSHINDNCGPNKKAVGQTPATKPVIEIREYGSTTATTTSGPNRAVHYHNSHTTNGSITTNGKAVDNQKPAPIVANNTAVVQTIIPEVCDKLADIALTIDDTNDDHCLNSNISDDNNSTGSDGSSDGNDREPHTQSPDSGNCDNTPMSTSSDSYSSGDEKDDNTQHQKLQQHQQKRVDFSAQVIQHLRVDSESDTLSTNSESSDASEPTKPVANYRPEFKCKPQLPAKPNISSIMNTAAAKPQAIPITITVKSNAEDNNDYHRNDQKTQHLNLHLMQDNDNHHNKAHVVFDNHEVVVVVNTSGQESPTTGVAAEHIYQEIGGDSGEDQSGMSGKFSTTSSSDDNHHSLDGRATPQEHRDLKLAELAQELEQCRYMKRPAPQPPATARHHKSSDHTVIGGDTDVELKKPIVNKPEPKRSQSPSTTTTTVTTAAATAVATTPAAPPKQRFSSIRKLLHKKSHSDKHPDTRTKDIIASDSQSGVTVTDSSTVSGADRKAWKQSEFDRTTLTIVHPIDMTAIAGQTPEEPVYNTVVNDVYAVQRPEAPPRTPRANRPSVPARRRNKSSPNIHQTVSAPHRDPPPPIPPAVVLSAQKPLQKCLSLPIDGHETAAIGPTRIPVPGVELTAQNTLNDAYKQLAKSNLSNLLAIKSKVESIGTTQTYRWTDFEVTNAERLGSLLVYKDCVVSDTRLSVNL</sequence>
<evidence type="ECO:0000313" key="3">
    <source>
        <dbReference type="Proteomes" id="UP000759131"/>
    </source>
</evidence>
<feature type="compositionally biased region" description="Basic and acidic residues" evidence="1">
    <location>
        <begin position="694"/>
        <end position="705"/>
    </location>
</feature>
<dbReference type="EMBL" id="OC865177">
    <property type="protein sequence ID" value="CAD7632207.1"/>
    <property type="molecule type" value="Genomic_DNA"/>
</dbReference>
<keyword evidence="3" id="KW-1185">Reference proteome</keyword>
<feature type="compositionally biased region" description="Low complexity" evidence="1">
    <location>
        <begin position="707"/>
        <end position="723"/>
    </location>
</feature>
<feature type="compositionally biased region" description="Basic and acidic residues" evidence="1">
    <location>
        <begin position="635"/>
        <end position="649"/>
    </location>
</feature>
<feature type="region of interest" description="Disordered" evidence="1">
    <location>
        <begin position="553"/>
        <end position="589"/>
    </location>
</feature>
<evidence type="ECO:0000313" key="2">
    <source>
        <dbReference type="EMBL" id="CAD7632207.1"/>
    </source>
</evidence>
<proteinExistence type="predicted"/>
<protein>
    <submittedName>
        <fullName evidence="2">Uncharacterized protein</fullName>
    </submittedName>
</protein>
<feature type="compositionally biased region" description="Acidic residues" evidence="1">
    <location>
        <begin position="183"/>
        <end position="208"/>
    </location>
</feature>
<feature type="region of interest" description="Disordered" evidence="1">
    <location>
        <begin position="334"/>
        <end position="408"/>
    </location>
</feature>
<dbReference type="EMBL" id="CAJPIZ010010602">
    <property type="protein sequence ID" value="CAG2112637.1"/>
    <property type="molecule type" value="Genomic_DNA"/>
</dbReference>
<dbReference type="OrthoDB" id="6517060at2759"/>
<feature type="compositionally biased region" description="Polar residues" evidence="1">
    <location>
        <begin position="795"/>
        <end position="804"/>
    </location>
</feature>
<feature type="compositionally biased region" description="Polar residues" evidence="1">
    <location>
        <begin position="426"/>
        <end position="438"/>
    </location>
</feature>
<feature type="region of interest" description="Disordered" evidence="1">
    <location>
        <begin position="178"/>
        <end position="208"/>
    </location>
</feature>
<dbReference type="AlphaFoldDB" id="A0A7R9Q5V0"/>
<gene>
    <name evidence="2" type="ORF">OSB1V03_LOCUS12612</name>
</gene>
<organism evidence="2">
    <name type="scientific">Medioppia subpectinata</name>
    <dbReference type="NCBI Taxonomy" id="1979941"/>
    <lineage>
        <taxon>Eukaryota</taxon>
        <taxon>Metazoa</taxon>
        <taxon>Ecdysozoa</taxon>
        <taxon>Arthropoda</taxon>
        <taxon>Chelicerata</taxon>
        <taxon>Arachnida</taxon>
        <taxon>Acari</taxon>
        <taxon>Acariformes</taxon>
        <taxon>Sarcoptiformes</taxon>
        <taxon>Oribatida</taxon>
        <taxon>Brachypylina</taxon>
        <taxon>Oppioidea</taxon>
        <taxon>Oppiidae</taxon>
        <taxon>Medioppia</taxon>
    </lineage>
</organism>
<reference evidence="2" key="1">
    <citation type="submission" date="2020-11" db="EMBL/GenBank/DDBJ databases">
        <authorList>
            <person name="Tran Van P."/>
        </authorList>
    </citation>
    <scope>NUCLEOTIDE SEQUENCE</scope>
</reference>
<evidence type="ECO:0000256" key="1">
    <source>
        <dbReference type="SAM" id="MobiDB-lite"/>
    </source>
</evidence>
<feature type="compositionally biased region" description="Basic and acidic residues" evidence="1">
    <location>
        <begin position="574"/>
        <end position="589"/>
    </location>
</feature>
<dbReference type="Proteomes" id="UP000759131">
    <property type="component" value="Unassembled WGS sequence"/>
</dbReference>
<feature type="region of interest" description="Disordered" evidence="1">
    <location>
        <begin position="609"/>
        <end position="661"/>
    </location>
</feature>
<feature type="region of interest" description="Disordered" evidence="1">
    <location>
        <begin position="687"/>
        <end position="727"/>
    </location>
</feature>
<feature type="region of interest" description="Disordered" evidence="1">
    <location>
        <begin position="99"/>
        <end position="146"/>
    </location>
</feature>
<feature type="compositionally biased region" description="Low complexity" evidence="1">
    <location>
        <begin position="341"/>
        <end position="358"/>
    </location>
</feature>
<feature type="compositionally biased region" description="Low complexity" evidence="1">
    <location>
        <begin position="99"/>
        <end position="139"/>
    </location>
</feature>
<name>A0A7R9Q5V0_9ACAR</name>